<protein>
    <submittedName>
        <fullName evidence="2">Uncharacterized protein</fullName>
    </submittedName>
</protein>
<keyword evidence="3" id="KW-1185">Reference proteome</keyword>
<dbReference type="EMBL" id="JADYXP020000009">
    <property type="protein sequence ID" value="KAL0117164.1"/>
    <property type="molecule type" value="Genomic_DNA"/>
</dbReference>
<evidence type="ECO:0000313" key="2">
    <source>
        <dbReference type="EMBL" id="KAL0117164.1"/>
    </source>
</evidence>
<dbReference type="Proteomes" id="UP001430953">
    <property type="component" value="Unassembled WGS sequence"/>
</dbReference>
<accession>A0AAW2FQZ7</accession>
<reference evidence="2 3" key="1">
    <citation type="submission" date="2023-03" db="EMBL/GenBank/DDBJ databases">
        <title>High recombination rates correlate with genetic variation in Cardiocondyla obscurior ants.</title>
        <authorList>
            <person name="Errbii M."/>
        </authorList>
    </citation>
    <scope>NUCLEOTIDE SEQUENCE [LARGE SCALE GENOMIC DNA]</scope>
    <source>
        <strain evidence="2">Alpha-2009</strain>
        <tissue evidence="2">Whole body</tissue>
    </source>
</reference>
<organism evidence="2 3">
    <name type="scientific">Cardiocondyla obscurior</name>
    <dbReference type="NCBI Taxonomy" id="286306"/>
    <lineage>
        <taxon>Eukaryota</taxon>
        <taxon>Metazoa</taxon>
        <taxon>Ecdysozoa</taxon>
        <taxon>Arthropoda</taxon>
        <taxon>Hexapoda</taxon>
        <taxon>Insecta</taxon>
        <taxon>Pterygota</taxon>
        <taxon>Neoptera</taxon>
        <taxon>Endopterygota</taxon>
        <taxon>Hymenoptera</taxon>
        <taxon>Apocrita</taxon>
        <taxon>Aculeata</taxon>
        <taxon>Formicoidea</taxon>
        <taxon>Formicidae</taxon>
        <taxon>Myrmicinae</taxon>
        <taxon>Cardiocondyla</taxon>
    </lineage>
</organism>
<name>A0AAW2FQZ7_9HYME</name>
<evidence type="ECO:0000313" key="3">
    <source>
        <dbReference type="Proteomes" id="UP001430953"/>
    </source>
</evidence>
<feature type="compositionally biased region" description="Basic residues" evidence="1">
    <location>
        <begin position="7"/>
        <end position="19"/>
    </location>
</feature>
<dbReference type="AlphaFoldDB" id="A0AAW2FQZ7"/>
<sequence length="61" mass="7242">MEGGMARGRRKTATRKRDRVRASEYGMHRVKEEGKKKEKKEKIRSSRGRGRERRAWLRTVG</sequence>
<comment type="caution">
    <text evidence="2">The sequence shown here is derived from an EMBL/GenBank/DDBJ whole genome shotgun (WGS) entry which is preliminary data.</text>
</comment>
<feature type="region of interest" description="Disordered" evidence="1">
    <location>
        <begin position="1"/>
        <end position="61"/>
    </location>
</feature>
<evidence type="ECO:0000256" key="1">
    <source>
        <dbReference type="SAM" id="MobiDB-lite"/>
    </source>
</evidence>
<gene>
    <name evidence="2" type="ORF">PUN28_010185</name>
</gene>
<proteinExistence type="predicted"/>
<feature type="compositionally biased region" description="Basic and acidic residues" evidence="1">
    <location>
        <begin position="20"/>
        <end position="44"/>
    </location>
</feature>